<feature type="compositionally biased region" description="Acidic residues" evidence="7">
    <location>
        <begin position="713"/>
        <end position="730"/>
    </location>
</feature>
<dbReference type="AlphaFoldDB" id="A0A2P8HX22"/>
<dbReference type="GO" id="GO:0009002">
    <property type="term" value="F:serine-type D-Ala-D-Ala carboxypeptidase activity"/>
    <property type="evidence" value="ECO:0007669"/>
    <property type="project" value="UniProtKB-EC"/>
</dbReference>
<dbReference type="SUPFAM" id="SSF56519">
    <property type="entry name" value="Penicillin binding protein dimerisation domain"/>
    <property type="match status" value="1"/>
</dbReference>
<dbReference type="OrthoDB" id="9804124at2"/>
<dbReference type="GO" id="GO:0071555">
    <property type="term" value="P:cell wall organization"/>
    <property type="evidence" value="ECO:0007669"/>
    <property type="project" value="TreeGrafter"/>
</dbReference>
<comment type="pathway">
    <text evidence="2">Cell wall biogenesis; peptidoglycan biosynthesis.</text>
</comment>
<proteinExistence type="inferred from homology"/>
<dbReference type="InterPro" id="IPR005543">
    <property type="entry name" value="PASTA_dom"/>
</dbReference>
<comment type="similarity">
    <text evidence="3">Belongs to the transpeptidase family.</text>
</comment>
<organism evidence="9 10">
    <name type="scientific">Salsuginibacillus halophilus</name>
    <dbReference type="NCBI Taxonomy" id="517424"/>
    <lineage>
        <taxon>Bacteria</taxon>
        <taxon>Bacillati</taxon>
        <taxon>Bacillota</taxon>
        <taxon>Bacilli</taxon>
        <taxon>Bacillales</taxon>
        <taxon>Bacillaceae</taxon>
        <taxon>Salsuginibacillus</taxon>
    </lineage>
</organism>
<evidence type="ECO:0000313" key="9">
    <source>
        <dbReference type="EMBL" id="PSL50776.1"/>
    </source>
</evidence>
<dbReference type="Proteomes" id="UP000242310">
    <property type="component" value="Unassembled WGS sequence"/>
</dbReference>
<comment type="subcellular location">
    <subcellularLocation>
        <location evidence="1">Membrane</location>
    </subcellularLocation>
</comment>
<dbReference type="Gene3D" id="3.30.70.2110">
    <property type="match status" value="1"/>
</dbReference>
<dbReference type="InterPro" id="IPR001460">
    <property type="entry name" value="PCN-bd_Tpept"/>
</dbReference>
<keyword evidence="10" id="KW-1185">Reference proteome</keyword>
<dbReference type="EMBL" id="PYAV01000002">
    <property type="protein sequence ID" value="PSL50776.1"/>
    <property type="molecule type" value="Genomic_DNA"/>
</dbReference>
<evidence type="ECO:0000256" key="2">
    <source>
        <dbReference type="ARBA" id="ARBA00004752"/>
    </source>
</evidence>
<accession>A0A2P8HX22</accession>
<dbReference type="Pfam" id="PF03717">
    <property type="entry name" value="PBP_dimer"/>
    <property type="match status" value="1"/>
</dbReference>
<feature type="domain" description="PASTA" evidence="8">
    <location>
        <begin position="595"/>
        <end position="651"/>
    </location>
</feature>
<dbReference type="RefSeq" id="WP_106587501.1">
    <property type="nucleotide sequence ID" value="NZ_PYAV01000002.1"/>
</dbReference>
<dbReference type="SUPFAM" id="SSF54184">
    <property type="entry name" value="Penicillin-binding protein 2x (pbp-2x), c-terminal domain"/>
    <property type="match status" value="2"/>
</dbReference>
<dbReference type="Pfam" id="PF03793">
    <property type="entry name" value="PASTA"/>
    <property type="match status" value="1"/>
</dbReference>
<gene>
    <name evidence="9" type="ORF">B0H94_10252</name>
</gene>
<dbReference type="SMART" id="SM00740">
    <property type="entry name" value="PASTA"/>
    <property type="match status" value="2"/>
</dbReference>
<evidence type="ECO:0000313" key="10">
    <source>
        <dbReference type="Proteomes" id="UP000242310"/>
    </source>
</evidence>
<sequence length="736" mass="81552">MAYKKRNTVVKRSIILFLAVLVFVAVFSGRLLYVQVTKEVDGRDLEAIAESRWTTTETVPGSRGSLLDRSGSAIAEDVRSYTLVAIISDEAQEYIEDPEVAAEVLAPLLDMDESEIENRLSRDLYQVELGSNARYLSLQQKNEIEEAAEDAGIEGIHFRTEASRYYPNHEFASHVTGYVDRNGNIPSLGLESSLDDELTAQDGKLTYRRDARGFPLLHAEEQYEPEQDGYDVQLTLDQRIQTSMERAMSEVEDTYNPEKIMAVAANPSNGEIYAISNRPSFNPNTYENITNYTNYAVSDRIEPGSTMKMFTLAAAIEEGVYDGEDMFQSGQWPIGGHTVSDHNEGRGWGEITYNEGFARSSNVAFAKIAKEQLGRDTFYDYIESFGFTSPTGVDLPREAESLIANQSNYDTAATAFGQASAFTPMQLVHAATAIANDGEMVQPYVIDGIYNPNQDHEPVYQHEPVKTGEPISPETAAETRERMQDVVEASEGTGTDYYLEGFDVIGKTGTAQIPDPEGGYLSGSDENIFSFLGMAPKDDPQVLLYVAVDRPELEDHEAGSEPVAQIFNTVMQQSLQYLDITPDVEEEPSLEDDGTKSPDVEGMTASEAKETIEAKQLTPLLVGEEESVTAQVPEAGEPLIHGERVMVRTNQNEVMPDMTGWSLRETKKFAELFDLDLHYMGTGFVEEQSIEVGAGLENKTYLTVDLNPPDPEAAAEAENEEENEGEETESSEERRE</sequence>
<dbReference type="InterPro" id="IPR012338">
    <property type="entry name" value="Beta-lactam/transpept-like"/>
</dbReference>
<dbReference type="GO" id="GO:0005886">
    <property type="term" value="C:plasma membrane"/>
    <property type="evidence" value="ECO:0007669"/>
    <property type="project" value="TreeGrafter"/>
</dbReference>
<dbReference type="GO" id="GO:0008658">
    <property type="term" value="F:penicillin binding"/>
    <property type="evidence" value="ECO:0007669"/>
    <property type="project" value="InterPro"/>
</dbReference>
<name>A0A2P8HX22_9BACI</name>
<dbReference type="InterPro" id="IPR050515">
    <property type="entry name" value="Beta-lactam/transpept"/>
</dbReference>
<evidence type="ECO:0000256" key="5">
    <source>
        <dbReference type="ARBA" id="ARBA00023136"/>
    </source>
</evidence>
<dbReference type="UniPathway" id="UPA00219"/>
<dbReference type="GO" id="GO:0009252">
    <property type="term" value="P:peptidoglycan biosynthetic process"/>
    <property type="evidence" value="ECO:0007669"/>
    <property type="project" value="UniProtKB-UniPathway"/>
</dbReference>
<comment type="caution">
    <text evidence="9">The sequence shown here is derived from an EMBL/GenBank/DDBJ whole genome shotgun (WGS) entry which is preliminary data.</text>
</comment>
<feature type="region of interest" description="Disordered" evidence="7">
    <location>
        <begin position="702"/>
        <end position="736"/>
    </location>
</feature>
<dbReference type="Gene3D" id="3.40.710.10">
    <property type="entry name" value="DD-peptidase/beta-lactamase superfamily"/>
    <property type="match status" value="1"/>
</dbReference>
<dbReference type="CDD" id="cd06575">
    <property type="entry name" value="PASTA_Pbp2x-like_2"/>
    <property type="match status" value="1"/>
</dbReference>
<evidence type="ECO:0000256" key="1">
    <source>
        <dbReference type="ARBA" id="ARBA00004370"/>
    </source>
</evidence>
<evidence type="ECO:0000259" key="8">
    <source>
        <dbReference type="PROSITE" id="PS51178"/>
    </source>
</evidence>
<dbReference type="Gene3D" id="3.90.1310.10">
    <property type="entry name" value="Penicillin-binding protein 2a (Domain 2)"/>
    <property type="match status" value="1"/>
</dbReference>
<dbReference type="SUPFAM" id="SSF56601">
    <property type="entry name" value="beta-lactamase/transpeptidase-like"/>
    <property type="match status" value="1"/>
</dbReference>
<keyword evidence="5" id="KW-0472">Membrane</keyword>
<evidence type="ECO:0000256" key="6">
    <source>
        <dbReference type="ARBA" id="ARBA00034000"/>
    </source>
</evidence>
<reference evidence="9 10" key="1">
    <citation type="submission" date="2018-03" db="EMBL/GenBank/DDBJ databases">
        <title>Genomic Encyclopedia of Type Strains, Phase III (KMG-III): the genomes of soil and plant-associated and newly described type strains.</title>
        <authorList>
            <person name="Whitman W."/>
        </authorList>
    </citation>
    <scope>NUCLEOTIDE SEQUENCE [LARGE SCALE GENOMIC DNA]</scope>
    <source>
        <strain evidence="9 10">CGMCC 1.07653</strain>
    </source>
</reference>
<evidence type="ECO:0000256" key="3">
    <source>
        <dbReference type="ARBA" id="ARBA00007171"/>
    </source>
</evidence>
<dbReference type="InterPro" id="IPR005311">
    <property type="entry name" value="PBP_dimer"/>
</dbReference>
<dbReference type="InterPro" id="IPR036138">
    <property type="entry name" value="PBP_dimer_sf"/>
</dbReference>
<dbReference type="CDD" id="cd06576">
    <property type="entry name" value="PASTA_Pbp2x-like_1"/>
    <property type="match status" value="1"/>
</dbReference>
<dbReference type="PROSITE" id="PS51178">
    <property type="entry name" value="PASTA"/>
    <property type="match status" value="1"/>
</dbReference>
<dbReference type="PANTHER" id="PTHR30627">
    <property type="entry name" value="PEPTIDOGLYCAN D,D-TRANSPEPTIDASE"/>
    <property type="match status" value="1"/>
</dbReference>
<evidence type="ECO:0000256" key="7">
    <source>
        <dbReference type="SAM" id="MobiDB-lite"/>
    </source>
</evidence>
<dbReference type="PANTHER" id="PTHR30627:SF26">
    <property type="entry name" value="PENICILLIN-BINDING PROTEIN 2B"/>
    <property type="match status" value="1"/>
</dbReference>
<comment type="catalytic activity">
    <reaction evidence="6">
        <text>Preferential cleavage: (Ac)2-L-Lys-D-Ala-|-D-Ala. Also transpeptidation of peptidyl-alanyl moieties that are N-acyl substituents of D-alanine.</text>
        <dbReference type="EC" id="3.4.16.4"/>
    </reaction>
</comment>
<dbReference type="Pfam" id="PF00905">
    <property type="entry name" value="Transpeptidase"/>
    <property type="match status" value="1"/>
</dbReference>
<protein>
    <recommendedName>
        <fullName evidence="4">serine-type D-Ala-D-Ala carboxypeptidase</fullName>
        <ecNumber evidence="4">3.4.16.4</ecNumber>
    </recommendedName>
</protein>
<dbReference type="EC" id="3.4.16.4" evidence="4"/>
<evidence type="ECO:0000256" key="4">
    <source>
        <dbReference type="ARBA" id="ARBA00012448"/>
    </source>
</evidence>